<feature type="transmembrane region" description="Helical" evidence="2">
    <location>
        <begin position="571"/>
        <end position="591"/>
    </location>
</feature>
<dbReference type="Gene3D" id="2.60.220.50">
    <property type="match status" value="1"/>
</dbReference>
<dbReference type="PROSITE" id="PS50227">
    <property type="entry name" value="G_PROTEIN_RECEP_F2_3"/>
    <property type="match status" value="1"/>
</dbReference>
<feature type="transmembrane region" description="Helical" evidence="2">
    <location>
        <begin position="493"/>
        <end position="517"/>
    </location>
</feature>
<reference evidence="4 5" key="1">
    <citation type="submission" date="2023-11" db="EMBL/GenBank/DDBJ databases">
        <authorList>
            <person name="Hedman E."/>
            <person name="Englund M."/>
            <person name="Stromberg M."/>
            <person name="Nyberg Akerstrom W."/>
            <person name="Nylinder S."/>
            <person name="Jareborg N."/>
            <person name="Kallberg Y."/>
            <person name="Kronander E."/>
        </authorList>
    </citation>
    <scope>NUCLEOTIDE SEQUENCE [LARGE SCALE GENOMIC DNA]</scope>
</reference>
<dbReference type="InterPro" id="IPR051587">
    <property type="entry name" value="Adhesion_GPCR"/>
</dbReference>
<protein>
    <recommendedName>
        <fullName evidence="3">G-protein coupled receptors family 2 profile 1 domain-containing protein</fullName>
    </recommendedName>
</protein>
<feature type="transmembrane region" description="Helical" evidence="2">
    <location>
        <begin position="538"/>
        <end position="559"/>
    </location>
</feature>
<evidence type="ECO:0000313" key="4">
    <source>
        <dbReference type="EMBL" id="CAK1583798.1"/>
    </source>
</evidence>
<name>A0AAV1KL84_9NEOP</name>
<keyword evidence="2" id="KW-1133">Transmembrane helix</keyword>
<evidence type="ECO:0000256" key="2">
    <source>
        <dbReference type="SAM" id="Phobius"/>
    </source>
</evidence>
<dbReference type="Proteomes" id="UP001314205">
    <property type="component" value="Unassembled WGS sequence"/>
</dbReference>
<evidence type="ECO:0000313" key="5">
    <source>
        <dbReference type="Proteomes" id="UP001314205"/>
    </source>
</evidence>
<dbReference type="SUPFAM" id="SSF111418">
    <property type="entry name" value="Hormone receptor domain"/>
    <property type="match status" value="1"/>
</dbReference>
<organism evidence="4 5">
    <name type="scientific">Parnassius mnemosyne</name>
    <name type="common">clouded apollo</name>
    <dbReference type="NCBI Taxonomy" id="213953"/>
    <lineage>
        <taxon>Eukaryota</taxon>
        <taxon>Metazoa</taxon>
        <taxon>Ecdysozoa</taxon>
        <taxon>Arthropoda</taxon>
        <taxon>Hexapoda</taxon>
        <taxon>Insecta</taxon>
        <taxon>Pterygota</taxon>
        <taxon>Neoptera</taxon>
        <taxon>Endopterygota</taxon>
        <taxon>Lepidoptera</taxon>
        <taxon>Glossata</taxon>
        <taxon>Ditrysia</taxon>
        <taxon>Papilionoidea</taxon>
        <taxon>Papilionidae</taxon>
        <taxon>Parnassiinae</taxon>
        <taxon>Parnassini</taxon>
        <taxon>Parnassius</taxon>
        <taxon>Driopa</taxon>
    </lineage>
</organism>
<evidence type="ECO:0000259" key="3">
    <source>
        <dbReference type="PROSITE" id="PS50227"/>
    </source>
</evidence>
<dbReference type="AlphaFoldDB" id="A0AAV1KL84"/>
<sequence>MWALGVNDEACEAEASHGLRWPKTAPGAHASASCPSGHTGETTRFCEPKTTQHGVKWLLPDFSGCIADSLGDIYDQSTLISYGYSWENVADIAHQYNAILRSLPALPGAGAIPLLHSCSMVKYLLSEAGNSRDRFESVEHLLRIYDALLRHPDSFLDEEKIYELQNAVVETAGMKEIVNILNRELTVKTKPVREDNAAHFNFSPIFGTYDWILTSADVELIGRIGNASVIVIQYRDLTSRLPSLRKSIEHIRPFSPNGRELEYMPTSQQIQVSAHTNGVDLSLQHSVTLIFTHSKNYSAVASRLACGLRTTSEPRIWNIKACDVGIPESTYVSCRCRGLGTYALFTIARPKITDVEKNLRGVVKITVGLGGAMCLTAAALQLLALVPARKPRLPVLLKAATAGTHSAALITLLECDRRQEVACPGALGWICAACWCAGWAALCAQPLMLQAELAGRSQRAPSVGLVAGVCILAWLTARIWGGAPLQLGSASQVVCAAGCALLAVLCIVLALCVSLQLRTVTHKIPAERRTYLKDRRRIIRHTLVLMFTTSAAQATGVIYVQPGTRHIEQVAAFSAAVLANGVAMLVCYIIHDDECLQSAKRVLLLPSHRKWEDSPAGDTSLSLYIKQGGEVESRGSVGMLESSSSPVSPVTSYWRAPGLETPAGMHRRQSMTDSRADIVRCVEFKNSIVTPHRYETRHITTTNAVCDLIPHSPAQTEYIARVSLELEVVNTPPPRESTVPLPTCPEDFEPYSEKIFNTSKKSCSICIQSNPDVSRISSPPIKSC</sequence>
<keyword evidence="1" id="KW-0325">Glycoprotein</keyword>
<feature type="domain" description="G-protein coupled receptors family 2 profile 1" evidence="3">
    <location>
        <begin position="11"/>
        <end position="69"/>
    </location>
</feature>
<feature type="transmembrane region" description="Helical" evidence="2">
    <location>
        <begin position="425"/>
        <end position="448"/>
    </location>
</feature>
<dbReference type="PANTHER" id="PTHR45813">
    <property type="entry name" value="IG-LIKE DOMAIN-CONTAINING PROTEIN"/>
    <property type="match status" value="1"/>
</dbReference>
<dbReference type="Gene3D" id="4.10.1240.10">
    <property type="entry name" value="GPCR, family 2, extracellular hormone receptor domain"/>
    <property type="match status" value="1"/>
</dbReference>
<keyword evidence="2" id="KW-0472">Membrane</keyword>
<dbReference type="GO" id="GO:0016020">
    <property type="term" value="C:membrane"/>
    <property type="evidence" value="ECO:0007669"/>
    <property type="project" value="InterPro"/>
</dbReference>
<gene>
    <name evidence="4" type="ORF">PARMNEM_LOCUS5148</name>
</gene>
<dbReference type="InterPro" id="IPR036445">
    <property type="entry name" value="GPCR_2_extracell_dom_sf"/>
</dbReference>
<dbReference type="InterPro" id="IPR046338">
    <property type="entry name" value="GAIN_dom_sf"/>
</dbReference>
<dbReference type="InterPro" id="IPR001879">
    <property type="entry name" value="GPCR_2_extracellular_dom"/>
</dbReference>
<dbReference type="SMART" id="SM00008">
    <property type="entry name" value="HormR"/>
    <property type="match status" value="1"/>
</dbReference>
<dbReference type="EMBL" id="CAVLGL010000057">
    <property type="protein sequence ID" value="CAK1583798.1"/>
    <property type="molecule type" value="Genomic_DNA"/>
</dbReference>
<dbReference type="GO" id="GO:0004930">
    <property type="term" value="F:G protein-coupled receptor activity"/>
    <property type="evidence" value="ECO:0007669"/>
    <property type="project" value="InterPro"/>
</dbReference>
<comment type="caution">
    <text evidence="4">The sequence shown here is derived from an EMBL/GenBank/DDBJ whole genome shotgun (WGS) entry which is preliminary data.</text>
</comment>
<feature type="non-terminal residue" evidence="4">
    <location>
        <position position="784"/>
    </location>
</feature>
<proteinExistence type="predicted"/>
<evidence type="ECO:0000256" key="1">
    <source>
        <dbReference type="ARBA" id="ARBA00023180"/>
    </source>
</evidence>
<dbReference type="PANTHER" id="PTHR45813:SF8">
    <property type="entry name" value="IG-LIKE DOMAIN-CONTAINING PROTEIN"/>
    <property type="match status" value="1"/>
</dbReference>
<keyword evidence="2" id="KW-0812">Transmembrane</keyword>
<feature type="transmembrane region" description="Helical" evidence="2">
    <location>
        <begin position="460"/>
        <end position="481"/>
    </location>
</feature>
<keyword evidence="5" id="KW-1185">Reference proteome</keyword>
<accession>A0AAV1KL84</accession>
<dbReference type="GO" id="GO:0007189">
    <property type="term" value="P:adenylate cyclase-activating G protein-coupled receptor signaling pathway"/>
    <property type="evidence" value="ECO:0007669"/>
    <property type="project" value="TreeGrafter"/>
</dbReference>